<evidence type="ECO:0000256" key="3">
    <source>
        <dbReference type="ARBA" id="ARBA00022519"/>
    </source>
</evidence>
<dbReference type="RefSeq" id="WP_072935827.1">
    <property type="nucleotide sequence ID" value="NZ_FQUG01000006.1"/>
</dbReference>
<protein>
    <submittedName>
        <fullName evidence="9">C4-dicarboxylate transporter, DctM subunit</fullName>
    </submittedName>
</protein>
<feature type="transmembrane region" description="Helical" evidence="7">
    <location>
        <begin position="136"/>
        <end position="159"/>
    </location>
</feature>
<feature type="transmembrane region" description="Helical" evidence="7">
    <location>
        <begin position="239"/>
        <end position="255"/>
    </location>
</feature>
<keyword evidence="3" id="KW-0997">Cell inner membrane</keyword>
<dbReference type="STRING" id="1123243.SAMN02745190_01737"/>
<feature type="transmembrane region" description="Helical" evidence="7">
    <location>
        <begin position="276"/>
        <end position="300"/>
    </location>
</feature>
<dbReference type="NCBIfam" id="TIGR00786">
    <property type="entry name" value="dctM"/>
    <property type="match status" value="1"/>
</dbReference>
<feature type="transmembrane region" description="Helical" evidence="7">
    <location>
        <begin position="399"/>
        <end position="420"/>
    </location>
</feature>
<feature type="transmembrane region" description="Helical" evidence="7">
    <location>
        <begin position="216"/>
        <end position="233"/>
    </location>
</feature>
<dbReference type="PANTHER" id="PTHR33362">
    <property type="entry name" value="SIALIC ACID TRAP TRANSPORTER PERMEASE PROTEIN SIAT-RELATED"/>
    <property type="match status" value="1"/>
</dbReference>
<evidence type="ECO:0000256" key="7">
    <source>
        <dbReference type="SAM" id="Phobius"/>
    </source>
</evidence>
<feature type="transmembrane region" description="Helical" evidence="7">
    <location>
        <begin position="312"/>
        <end position="342"/>
    </location>
</feature>
<evidence type="ECO:0000256" key="2">
    <source>
        <dbReference type="ARBA" id="ARBA00022475"/>
    </source>
</evidence>
<dbReference type="GO" id="GO:0022857">
    <property type="term" value="F:transmembrane transporter activity"/>
    <property type="evidence" value="ECO:0007669"/>
    <property type="project" value="TreeGrafter"/>
</dbReference>
<keyword evidence="2" id="KW-1003">Cell membrane</keyword>
<evidence type="ECO:0000256" key="6">
    <source>
        <dbReference type="ARBA" id="ARBA00023136"/>
    </source>
</evidence>
<feature type="transmembrane region" description="Helical" evidence="7">
    <location>
        <begin position="171"/>
        <end position="195"/>
    </location>
</feature>
<keyword evidence="5 7" id="KW-1133">Transmembrane helix</keyword>
<feature type="transmembrane region" description="Helical" evidence="7">
    <location>
        <begin position="354"/>
        <end position="379"/>
    </location>
</feature>
<dbReference type="OrthoDB" id="9785600at2"/>
<dbReference type="EMBL" id="FQUG01000006">
    <property type="protein sequence ID" value="SHF04543.1"/>
    <property type="molecule type" value="Genomic_DNA"/>
</dbReference>
<organism evidence="9 10">
    <name type="scientific">Schwartzia succinivorans DSM 10502</name>
    <dbReference type="NCBI Taxonomy" id="1123243"/>
    <lineage>
        <taxon>Bacteria</taxon>
        <taxon>Bacillati</taxon>
        <taxon>Bacillota</taxon>
        <taxon>Negativicutes</taxon>
        <taxon>Selenomonadales</taxon>
        <taxon>Selenomonadaceae</taxon>
        <taxon>Schwartzia</taxon>
    </lineage>
</organism>
<proteinExistence type="predicted"/>
<feature type="domain" description="TRAP C4-dicarboxylate transport system permease DctM subunit" evidence="8">
    <location>
        <begin position="7"/>
        <end position="416"/>
    </location>
</feature>
<evidence type="ECO:0000259" key="8">
    <source>
        <dbReference type="Pfam" id="PF06808"/>
    </source>
</evidence>
<reference evidence="9 10" key="1">
    <citation type="submission" date="2016-11" db="EMBL/GenBank/DDBJ databases">
        <authorList>
            <person name="Jaros S."/>
            <person name="Januszkiewicz K."/>
            <person name="Wedrychowicz H."/>
        </authorList>
    </citation>
    <scope>NUCLEOTIDE SEQUENCE [LARGE SCALE GENOMIC DNA]</scope>
    <source>
        <strain evidence="9 10">DSM 10502</strain>
    </source>
</reference>
<dbReference type="PIRSF" id="PIRSF006066">
    <property type="entry name" value="HI0050"/>
    <property type="match status" value="1"/>
</dbReference>
<dbReference type="InterPro" id="IPR004681">
    <property type="entry name" value="TRAP_DctM"/>
</dbReference>
<evidence type="ECO:0000256" key="1">
    <source>
        <dbReference type="ARBA" id="ARBA00004429"/>
    </source>
</evidence>
<keyword evidence="10" id="KW-1185">Reference proteome</keyword>
<dbReference type="GO" id="GO:0005886">
    <property type="term" value="C:plasma membrane"/>
    <property type="evidence" value="ECO:0007669"/>
    <property type="project" value="UniProtKB-SubCell"/>
</dbReference>
<comment type="subcellular location">
    <subcellularLocation>
        <location evidence="1">Cell inner membrane</location>
        <topology evidence="1">Multi-pass membrane protein</topology>
    </subcellularLocation>
</comment>
<dbReference type="PANTHER" id="PTHR33362:SF5">
    <property type="entry name" value="C4-DICARBOXYLATE TRAP TRANSPORTER LARGE PERMEASE PROTEIN DCTM"/>
    <property type="match status" value="1"/>
</dbReference>
<evidence type="ECO:0000313" key="10">
    <source>
        <dbReference type="Proteomes" id="UP000184404"/>
    </source>
</evidence>
<accession>A0A1M4YFW8</accession>
<sequence length="425" mass="45959">MLIGFTALLLVLLVSGMPVAFTLMISGVLGMLFFLGGPASFAQIPVIAYKTLDDFVLTAVPLYILMSQILLKGRVGNQLFELGSRWLGHLPGGLGVATIFACAIFAAISGSSVATAVTIGAMAIPEMLKRGYRREVVLGTVAAGGTLGILIPPSIPMILYGSITDESVGKLFLSGIVPGTLLTLFFIAYVVCRSWSMERQAPSPWNVRWEILRENIWGLLLPILVVGGIYTGAFTPTEAAAVGTLYSLVITFFVYRSVTVKDMPEILEDTVRTTSMIFAIMIGAMLFGFILTVLQVPQAIMALVTESDLNRWIIFVGVNIVLLILGCILETISIILITLPMLFPVMRQLGFDLIWFNVVMLINMELALISPPIGMNLFVIKGISPDSKLQQIIAGSMPFAAIMALEILLLCLVPELATWLPGVLK</sequence>
<keyword evidence="4 7" id="KW-0812">Transmembrane</keyword>
<evidence type="ECO:0000256" key="4">
    <source>
        <dbReference type="ARBA" id="ARBA00022692"/>
    </source>
</evidence>
<evidence type="ECO:0000313" key="9">
    <source>
        <dbReference type="EMBL" id="SHF04543.1"/>
    </source>
</evidence>
<keyword evidence="6 7" id="KW-0472">Membrane</keyword>
<feature type="transmembrane region" description="Helical" evidence="7">
    <location>
        <begin position="91"/>
        <end position="124"/>
    </location>
</feature>
<dbReference type="AlphaFoldDB" id="A0A1M4YFW8"/>
<name>A0A1M4YFW8_9FIRM</name>
<dbReference type="Proteomes" id="UP000184404">
    <property type="component" value="Unassembled WGS sequence"/>
</dbReference>
<gene>
    <name evidence="9" type="ORF">SAMN02745190_01737</name>
</gene>
<dbReference type="InterPro" id="IPR010656">
    <property type="entry name" value="DctM"/>
</dbReference>
<evidence type="ECO:0000256" key="5">
    <source>
        <dbReference type="ARBA" id="ARBA00022989"/>
    </source>
</evidence>
<dbReference type="Pfam" id="PF06808">
    <property type="entry name" value="DctM"/>
    <property type="match status" value="1"/>
</dbReference>